<dbReference type="RefSeq" id="WP_264016570.1">
    <property type="nucleotide sequence ID" value="NZ_AP024237.1"/>
</dbReference>
<accession>A0A7R7YPP2</accession>
<gene>
    <name evidence="1" type="ORF">MHEC_01570</name>
</gene>
<organism evidence="1 2">
    <name type="scientific">Mycobacterium heckeshornense</name>
    <dbReference type="NCBI Taxonomy" id="110505"/>
    <lineage>
        <taxon>Bacteria</taxon>
        <taxon>Bacillati</taxon>
        <taxon>Actinomycetota</taxon>
        <taxon>Actinomycetes</taxon>
        <taxon>Mycobacteriales</taxon>
        <taxon>Mycobacteriaceae</taxon>
        <taxon>Mycobacterium</taxon>
    </lineage>
</organism>
<dbReference type="Proteomes" id="UP000595446">
    <property type="component" value="Chromosome"/>
</dbReference>
<evidence type="ECO:0000313" key="1">
    <source>
        <dbReference type="EMBL" id="BCO33724.1"/>
    </source>
</evidence>
<dbReference type="AlphaFoldDB" id="A0A7R7YPP2"/>
<protein>
    <submittedName>
        <fullName evidence="1">Uncharacterized protein</fullName>
    </submittedName>
</protein>
<sequence length="44" mass="4870">MATFSYSDSTANLRRVDRAFLLWWMKIRATPLATVEAIVAPGAA</sequence>
<reference evidence="1 2" key="1">
    <citation type="submission" date="2020-12" db="EMBL/GenBank/DDBJ databases">
        <title>Complete genome sequence of Mycobacterium heckeshornense JCM 15655T, closely related to a pathogenic non-tuberculous mycobacterial species Mycobacterium xenopi.</title>
        <authorList>
            <person name="Yoshida M."/>
            <person name="Fukano H."/>
            <person name="Asakura T."/>
            <person name="Suzuki M."/>
            <person name="Hoshino Y."/>
        </authorList>
    </citation>
    <scope>NUCLEOTIDE SEQUENCE [LARGE SCALE GENOMIC DNA]</scope>
    <source>
        <strain evidence="1 2">JCM 15655</strain>
    </source>
</reference>
<keyword evidence="2" id="KW-1185">Reference proteome</keyword>
<dbReference type="EMBL" id="AP024237">
    <property type="protein sequence ID" value="BCO33724.1"/>
    <property type="molecule type" value="Genomic_DNA"/>
</dbReference>
<proteinExistence type="predicted"/>
<evidence type="ECO:0000313" key="2">
    <source>
        <dbReference type="Proteomes" id="UP000595446"/>
    </source>
</evidence>
<name>A0A7R7YPP2_9MYCO</name>